<evidence type="ECO:0000313" key="5">
    <source>
        <dbReference type="Proteomes" id="UP001458880"/>
    </source>
</evidence>
<protein>
    <recommendedName>
        <fullName evidence="1">Fatty acyl-CoA reductase</fullName>
        <ecNumber evidence="1">1.2.1.84</ecNumber>
    </recommendedName>
</protein>
<evidence type="ECO:0000256" key="1">
    <source>
        <dbReference type="RuleBase" id="RU363097"/>
    </source>
</evidence>
<dbReference type="PANTHER" id="PTHR11011">
    <property type="entry name" value="MALE STERILITY PROTEIN 2-RELATED"/>
    <property type="match status" value="1"/>
</dbReference>
<evidence type="ECO:0000256" key="2">
    <source>
        <dbReference type="SAM" id="MobiDB-lite"/>
    </source>
</evidence>
<dbReference type="InterPro" id="IPR036291">
    <property type="entry name" value="NAD(P)-bd_dom_sf"/>
</dbReference>
<feature type="region of interest" description="Disordered" evidence="2">
    <location>
        <begin position="200"/>
        <end position="235"/>
    </location>
</feature>
<dbReference type="InterPro" id="IPR026055">
    <property type="entry name" value="FAR"/>
</dbReference>
<dbReference type="Proteomes" id="UP001458880">
    <property type="component" value="Unassembled WGS sequence"/>
</dbReference>
<keyword evidence="1" id="KW-0521">NADP</keyword>
<dbReference type="GO" id="GO:0035336">
    <property type="term" value="P:long-chain fatty-acyl-CoA metabolic process"/>
    <property type="evidence" value="ECO:0007669"/>
    <property type="project" value="TreeGrafter"/>
</dbReference>
<evidence type="ECO:0000259" key="3">
    <source>
        <dbReference type="Pfam" id="PF07993"/>
    </source>
</evidence>
<keyword evidence="1" id="KW-0560">Oxidoreductase</keyword>
<gene>
    <name evidence="4" type="ORF">QE152_g9966</name>
</gene>
<dbReference type="InterPro" id="IPR013120">
    <property type="entry name" value="FAR_NAD-bd"/>
</dbReference>
<proteinExistence type="inferred from homology"/>
<dbReference type="GO" id="GO:0005777">
    <property type="term" value="C:peroxisome"/>
    <property type="evidence" value="ECO:0007669"/>
    <property type="project" value="TreeGrafter"/>
</dbReference>
<feature type="compositionally biased region" description="Basic and acidic residues" evidence="2">
    <location>
        <begin position="208"/>
        <end position="235"/>
    </location>
</feature>
<dbReference type="PANTHER" id="PTHR11011:SF45">
    <property type="entry name" value="FATTY ACYL-COA REDUCTASE CG8306-RELATED"/>
    <property type="match status" value="1"/>
</dbReference>
<dbReference type="GO" id="GO:0102965">
    <property type="term" value="F:alcohol-forming long-chain fatty acyl-CoA reductase activity"/>
    <property type="evidence" value="ECO:0007669"/>
    <property type="project" value="UniProtKB-EC"/>
</dbReference>
<dbReference type="Gene3D" id="3.40.50.720">
    <property type="entry name" value="NAD(P)-binding Rossmann-like Domain"/>
    <property type="match status" value="1"/>
</dbReference>
<accession>A0AAW1LWH8</accession>
<comment type="caution">
    <text evidence="4">The sequence shown here is derived from an EMBL/GenBank/DDBJ whole genome shotgun (WGS) entry which is preliminary data.</text>
</comment>
<keyword evidence="1" id="KW-0443">Lipid metabolism</keyword>
<dbReference type="Pfam" id="PF07993">
    <property type="entry name" value="NAD_binding_4"/>
    <property type="match status" value="1"/>
</dbReference>
<keyword evidence="1" id="KW-0444">Lipid biosynthesis</keyword>
<feature type="domain" description="Thioester reductase (TE)" evidence="3">
    <location>
        <begin position="37"/>
        <end position="188"/>
    </location>
</feature>
<comment type="catalytic activity">
    <reaction evidence="1">
        <text>a long-chain fatty acyl-CoA + 2 NADPH + 2 H(+) = a long-chain primary fatty alcohol + 2 NADP(+) + CoA</text>
        <dbReference type="Rhea" id="RHEA:52716"/>
        <dbReference type="ChEBI" id="CHEBI:15378"/>
        <dbReference type="ChEBI" id="CHEBI:57287"/>
        <dbReference type="ChEBI" id="CHEBI:57783"/>
        <dbReference type="ChEBI" id="CHEBI:58349"/>
        <dbReference type="ChEBI" id="CHEBI:77396"/>
        <dbReference type="ChEBI" id="CHEBI:83139"/>
        <dbReference type="EC" id="1.2.1.84"/>
    </reaction>
</comment>
<dbReference type="AlphaFoldDB" id="A0AAW1LWH8"/>
<comment type="similarity">
    <text evidence="1">Belongs to the fatty acyl-CoA reductase family.</text>
</comment>
<organism evidence="4 5">
    <name type="scientific">Popillia japonica</name>
    <name type="common">Japanese beetle</name>
    <dbReference type="NCBI Taxonomy" id="7064"/>
    <lineage>
        <taxon>Eukaryota</taxon>
        <taxon>Metazoa</taxon>
        <taxon>Ecdysozoa</taxon>
        <taxon>Arthropoda</taxon>
        <taxon>Hexapoda</taxon>
        <taxon>Insecta</taxon>
        <taxon>Pterygota</taxon>
        <taxon>Neoptera</taxon>
        <taxon>Endopterygota</taxon>
        <taxon>Coleoptera</taxon>
        <taxon>Polyphaga</taxon>
        <taxon>Scarabaeiformia</taxon>
        <taxon>Scarabaeidae</taxon>
        <taxon>Rutelinae</taxon>
        <taxon>Popillia</taxon>
    </lineage>
</organism>
<name>A0AAW1LWH8_POPJA</name>
<dbReference type="EMBL" id="JASPKY010000088">
    <property type="protein sequence ID" value="KAK9738325.1"/>
    <property type="molecule type" value="Genomic_DNA"/>
</dbReference>
<dbReference type="EC" id="1.2.1.84" evidence="1"/>
<sequence>MNAASFAVAGYTRQKYPQVHVKSRFLQKVKDGRYDQKILRCIPDIGDIYLLLRPKKGKEIADRLQEIKKNRIFEQLLENKSEEEVFKKLKAIAGDVGSPDLGMSVADRELLQENVNVFFHSAATLDFAETLKSTVDVNLLGTRRCLHLARECRNLKVFVHVSSAYVNCWRLQCDEIIYPLSQDPEELIKIVAECSSGRTNQDSSGMFRRGDRGENTRITRRSSEYVHDYETHGRA</sequence>
<comment type="function">
    <text evidence="1">Catalyzes the reduction of fatty acyl-CoA to fatty alcohols.</text>
</comment>
<reference evidence="4 5" key="1">
    <citation type="journal article" date="2024" name="BMC Genomics">
        <title>De novo assembly and annotation of Popillia japonica's genome with initial clues to its potential as an invasive pest.</title>
        <authorList>
            <person name="Cucini C."/>
            <person name="Boschi S."/>
            <person name="Funari R."/>
            <person name="Cardaioli E."/>
            <person name="Iannotti N."/>
            <person name="Marturano G."/>
            <person name="Paoli F."/>
            <person name="Bruttini M."/>
            <person name="Carapelli A."/>
            <person name="Frati F."/>
            <person name="Nardi F."/>
        </authorList>
    </citation>
    <scope>NUCLEOTIDE SEQUENCE [LARGE SCALE GENOMIC DNA]</scope>
    <source>
        <strain evidence="4">DMR45628</strain>
    </source>
</reference>
<dbReference type="GO" id="GO:0080019">
    <property type="term" value="F:alcohol-forming very long-chain fatty acyl-CoA reductase activity"/>
    <property type="evidence" value="ECO:0007669"/>
    <property type="project" value="InterPro"/>
</dbReference>
<keyword evidence="5" id="KW-1185">Reference proteome</keyword>
<evidence type="ECO:0000313" key="4">
    <source>
        <dbReference type="EMBL" id="KAK9738325.1"/>
    </source>
</evidence>
<dbReference type="SUPFAM" id="SSF51735">
    <property type="entry name" value="NAD(P)-binding Rossmann-fold domains"/>
    <property type="match status" value="1"/>
</dbReference>